<reference evidence="1 2" key="1">
    <citation type="submission" date="2024-01" db="EMBL/GenBank/DDBJ databases">
        <title>Seven novel Bacillus-like species.</title>
        <authorList>
            <person name="Liu G."/>
        </authorList>
    </citation>
    <scope>NUCLEOTIDE SEQUENCE [LARGE SCALE GENOMIC DNA]</scope>
    <source>
        <strain evidence="1 2">FJAT-51639</strain>
    </source>
</reference>
<sequence length="55" mass="6497">MIAFAEKLFVFMCLNGTYLQFKQGYESMIEDVKKSYHQKIEQNVNEELAGLSWNM</sequence>
<organism evidence="1 2">
    <name type="scientific">Bacillus bruguierae</name>
    <dbReference type="NCBI Taxonomy" id="3127667"/>
    <lineage>
        <taxon>Bacteria</taxon>
        <taxon>Bacillati</taxon>
        <taxon>Bacillota</taxon>
        <taxon>Bacilli</taxon>
        <taxon>Bacillales</taxon>
        <taxon>Bacillaceae</taxon>
        <taxon>Bacillus</taxon>
    </lineage>
</organism>
<evidence type="ECO:0000313" key="2">
    <source>
        <dbReference type="Proteomes" id="UP001372526"/>
    </source>
</evidence>
<name>A0ABU8FJD5_9BACI</name>
<accession>A0ABU8FJD5</accession>
<dbReference type="Proteomes" id="UP001372526">
    <property type="component" value="Unassembled WGS sequence"/>
</dbReference>
<evidence type="ECO:0000313" key="1">
    <source>
        <dbReference type="EMBL" id="MEI4802795.1"/>
    </source>
</evidence>
<dbReference type="RefSeq" id="WP_336473256.1">
    <property type="nucleotide sequence ID" value="NZ_JBAWSX010000009.1"/>
</dbReference>
<dbReference type="EMBL" id="JBAWSX010000009">
    <property type="protein sequence ID" value="MEI4802795.1"/>
    <property type="molecule type" value="Genomic_DNA"/>
</dbReference>
<proteinExistence type="predicted"/>
<gene>
    <name evidence="1" type="ORF">WAZ07_16030</name>
</gene>
<comment type="caution">
    <text evidence="1">The sequence shown here is derived from an EMBL/GenBank/DDBJ whole genome shotgun (WGS) entry which is preliminary data.</text>
</comment>
<protein>
    <submittedName>
        <fullName evidence="1">Uncharacterized protein</fullName>
    </submittedName>
</protein>
<keyword evidence="2" id="KW-1185">Reference proteome</keyword>